<dbReference type="Gene3D" id="3.40.1080.20">
    <property type="entry name" value="Acetyl-CoA hydrolase/transferase C-terminal domain"/>
    <property type="match status" value="1"/>
</dbReference>
<dbReference type="InterPro" id="IPR026888">
    <property type="entry name" value="AcetylCoA_hyd_C"/>
</dbReference>
<dbReference type="InterPro" id="IPR046433">
    <property type="entry name" value="ActCoA_hydro"/>
</dbReference>
<feature type="domain" description="Acetyl-CoA hydrolase/transferase N-terminal" evidence="4">
    <location>
        <begin position="9"/>
        <end position="215"/>
    </location>
</feature>
<feature type="binding site" evidence="3">
    <location>
        <position position="378"/>
    </location>
    <ligand>
        <name>CoA</name>
        <dbReference type="ChEBI" id="CHEBI:57287"/>
    </ligand>
</feature>
<evidence type="ECO:0000259" key="5">
    <source>
        <dbReference type="Pfam" id="PF13336"/>
    </source>
</evidence>
<feature type="binding site" evidence="3">
    <location>
        <position position="382"/>
    </location>
    <ligand>
        <name>CoA</name>
        <dbReference type="ChEBI" id="CHEBI:57287"/>
    </ligand>
</feature>
<dbReference type="FunFam" id="3.40.1080.20:FF:000001">
    <property type="entry name" value="Acetyl-CoA hydrolase Ach1"/>
    <property type="match status" value="1"/>
</dbReference>
<sequence>MFEDRIQSEELRAKIVSADEAASLVKDGMVVGMSGFTRAGDAKLVPHAMAKRAKKHPFKISLLTGASLGHDTDKILSEAGVLARRMPFQVDTALRAAINRGEVMFIDEHLSEMVEQLRAHQLPPVNIAIIEAMMIHEDGSIVPTTSVGNSASFALGADKIIIELNTSLNPDFEGIHDIYIPSPRPNREPVGVLKPDTRIGTTAIKVDKNKIAAIVISDVPDSPSLISPADDATNAIARHLTEFFLKEVDQGRMDMTLSPIQAGIGTIANAVLTGFVNSPFHNLQMYSEVLQDSTFELFDAGKLDFASASSITLSEACAARVFPNIGRYKDRLILRPQEISNLPEIIRRLGIIAINTALEFDIYGNVNSTHVGGTHMMNGIGGSGDFARNAYISVFVTKSVAKGGKISSVVPMVAHVDHTEHDVDVLVTELGYADLRGLAPRERAPLIIEKCAHPDYRDVLRDYFDRACKTAGGQTPHILEEAFSFHEKFKRTGSMLG</sequence>
<evidence type="ECO:0000256" key="3">
    <source>
        <dbReference type="PIRSR" id="PIRSR617821-2"/>
    </source>
</evidence>
<evidence type="ECO:0000256" key="2">
    <source>
        <dbReference type="PIRSR" id="PIRSR617821-1"/>
    </source>
</evidence>
<dbReference type="Pfam" id="PF02550">
    <property type="entry name" value="AcetylCoA_hydro"/>
    <property type="match status" value="1"/>
</dbReference>
<gene>
    <name evidence="6" type="ORF">PEB0149_013250</name>
</gene>
<dbReference type="GO" id="GO:0006084">
    <property type="term" value="P:acetyl-CoA metabolic process"/>
    <property type="evidence" value="ECO:0007669"/>
    <property type="project" value="InterPro"/>
</dbReference>
<keyword evidence="6" id="KW-0808">Transferase</keyword>
<dbReference type="EC" id="2.8.3.18" evidence="6"/>
<feature type="active site" description="5-glutamyl coenzyme A thioester intermediate" evidence="2">
    <location>
        <position position="288"/>
    </location>
</feature>
<dbReference type="GO" id="GO:0003986">
    <property type="term" value="F:acetyl-CoA hydrolase activity"/>
    <property type="evidence" value="ECO:0007669"/>
    <property type="project" value="TreeGrafter"/>
</dbReference>
<dbReference type="SUPFAM" id="SSF100950">
    <property type="entry name" value="NagB/RpiA/CoA transferase-like"/>
    <property type="match status" value="2"/>
</dbReference>
<dbReference type="InterPro" id="IPR003702">
    <property type="entry name" value="ActCoA_hydro_N"/>
</dbReference>
<dbReference type="NCBIfam" id="TIGR03458">
    <property type="entry name" value="YgfH_subfam"/>
    <property type="match status" value="1"/>
</dbReference>
<dbReference type="EMBL" id="LXYT01000001">
    <property type="protein sequence ID" value="OLY43884.1"/>
    <property type="molecule type" value="Genomic_DNA"/>
</dbReference>
<name>A0A1R0FA75_9HYPH</name>
<evidence type="ECO:0000256" key="1">
    <source>
        <dbReference type="ARBA" id="ARBA00009632"/>
    </source>
</evidence>
<keyword evidence="7" id="KW-1185">Reference proteome</keyword>
<feature type="domain" description="Acetyl-CoA hydrolase/transferase C-terminal" evidence="5">
    <location>
        <begin position="329"/>
        <end position="463"/>
    </location>
</feature>
<reference evidence="6 7" key="1">
    <citation type="submission" date="2016-12" db="EMBL/GenBank/DDBJ databases">
        <title>Comparative genomics of Bartonella apis.</title>
        <authorList>
            <person name="Engel P."/>
        </authorList>
    </citation>
    <scope>NUCLEOTIDE SEQUENCE [LARGE SCALE GENOMIC DNA]</scope>
    <source>
        <strain evidence="6 7">PEB0149</strain>
    </source>
</reference>
<evidence type="ECO:0000313" key="6">
    <source>
        <dbReference type="EMBL" id="OLY43884.1"/>
    </source>
</evidence>
<dbReference type="PANTHER" id="PTHR43609">
    <property type="entry name" value="ACETYL-COA HYDROLASE"/>
    <property type="match status" value="1"/>
</dbReference>
<proteinExistence type="inferred from homology"/>
<accession>A0A1R0FA75</accession>
<dbReference type="Gene3D" id="3.30.750.70">
    <property type="entry name" value="4-hydroxybutyrate coenzyme like domains"/>
    <property type="match status" value="1"/>
</dbReference>
<dbReference type="Proteomes" id="UP000187344">
    <property type="component" value="Unassembled WGS sequence"/>
</dbReference>
<comment type="similarity">
    <text evidence="1">Belongs to the acetyl-CoA hydrolase/transferase family.</text>
</comment>
<dbReference type="AlphaFoldDB" id="A0A1R0FA75"/>
<organism evidence="6 7">
    <name type="scientific">Bartonella apis</name>
    <dbReference type="NCBI Taxonomy" id="1686310"/>
    <lineage>
        <taxon>Bacteria</taxon>
        <taxon>Pseudomonadati</taxon>
        <taxon>Pseudomonadota</taxon>
        <taxon>Alphaproteobacteria</taxon>
        <taxon>Hyphomicrobiales</taxon>
        <taxon>Bartonellaceae</taxon>
        <taxon>Bartonella</taxon>
    </lineage>
</organism>
<dbReference type="InterPro" id="IPR037171">
    <property type="entry name" value="NagB/RpiA_transferase-like"/>
</dbReference>
<dbReference type="PANTHER" id="PTHR43609:SF1">
    <property type="entry name" value="ACETYL-COA HYDROLASE"/>
    <property type="match status" value="1"/>
</dbReference>
<evidence type="ECO:0000313" key="7">
    <source>
        <dbReference type="Proteomes" id="UP000187344"/>
    </source>
</evidence>
<protein>
    <submittedName>
        <fullName evidence="6">Succinyl-CoA:acetate CoA-transferase</fullName>
        <ecNumber evidence="6">2.8.3.18</ecNumber>
    </submittedName>
</protein>
<dbReference type="OrthoDB" id="9801795at2"/>
<dbReference type="InterPro" id="IPR017821">
    <property type="entry name" value="Succinate_CoA_transferase"/>
</dbReference>
<dbReference type="RefSeq" id="WP_075869050.1">
    <property type="nucleotide sequence ID" value="NZ_CAMLCQ010000040.1"/>
</dbReference>
<dbReference type="Gene3D" id="3.40.1080.10">
    <property type="entry name" value="Glutaconate Coenzyme A-transferase"/>
    <property type="match status" value="1"/>
</dbReference>
<dbReference type="GO" id="GO:0006083">
    <property type="term" value="P:acetate metabolic process"/>
    <property type="evidence" value="ECO:0007669"/>
    <property type="project" value="InterPro"/>
</dbReference>
<evidence type="ECO:0000259" key="4">
    <source>
        <dbReference type="Pfam" id="PF02550"/>
    </source>
</evidence>
<feature type="binding site" evidence="3">
    <location>
        <position position="402"/>
    </location>
    <ligand>
        <name>CoA</name>
        <dbReference type="ChEBI" id="CHEBI:57287"/>
    </ligand>
</feature>
<dbReference type="GO" id="GO:0008775">
    <property type="term" value="F:acetate CoA-transferase activity"/>
    <property type="evidence" value="ECO:0007669"/>
    <property type="project" value="InterPro"/>
</dbReference>
<dbReference type="InterPro" id="IPR038460">
    <property type="entry name" value="AcetylCoA_hyd_C_sf"/>
</dbReference>
<comment type="caution">
    <text evidence="6">The sequence shown here is derived from an EMBL/GenBank/DDBJ whole genome shotgun (WGS) entry which is preliminary data.</text>
</comment>
<dbReference type="Pfam" id="PF13336">
    <property type="entry name" value="AcetylCoA_hyd_C"/>
    <property type="match status" value="1"/>
</dbReference>